<comment type="similarity">
    <text evidence="2 11 12">Belongs to the ATPase A chain family.</text>
</comment>
<keyword evidence="6 11" id="KW-0375">Hydrogen ion transport</keyword>
<name>A0A930VIX7_9ACTN</name>
<evidence type="ECO:0000256" key="5">
    <source>
        <dbReference type="ARBA" id="ARBA00022692"/>
    </source>
</evidence>
<feature type="transmembrane region" description="Helical" evidence="11">
    <location>
        <begin position="145"/>
        <end position="163"/>
    </location>
</feature>
<feature type="transmembrane region" description="Helical" evidence="11">
    <location>
        <begin position="46"/>
        <end position="64"/>
    </location>
</feature>
<keyword evidence="14" id="KW-1185">Reference proteome</keyword>
<keyword evidence="8 11" id="KW-0406">Ion transport</keyword>
<dbReference type="SUPFAM" id="SSF81336">
    <property type="entry name" value="F1F0 ATP synthase subunit A"/>
    <property type="match status" value="1"/>
</dbReference>
<evidence type="ECO:0000256" key="9">
    <source>
        <dbReference type="ARBA" id="ARBA00023136"/>
    </source>
</evidence>
<dbReference type="Proteomes" id="UP000660668">
    <property type="component" value="Unassembled WGS sequence"/>
</dbReference>
<dbReference type="PANTHER" id="PTHR42823">
    <property type="entry name" value="ATP SYNTHASE SUBUNIT A, CHLOROPLASTIC"/>
    <property type="match status" value="1"/>
</dbReference>
<evidence type="ECO:0000256" key="2">
    <source>
        <dbReference type="ARBA" id="ARBA00006810"/>
    </source>
</evidence>
<organism evidence="13 14">
    <name type="scientific">Nocardioides agariphilus</name>
    <dbReference type="NCBI Taxonomy" id="433664"/>
    <lineage>
        <taxon>Bacteria</taxon>
        <taxon>Bacillati</taxon>
        <taxon>Actinomycetota</taxon>
        <taxon>Actinomycetes</taxon>
        <taxon>Propionibacteriales</taxon>
        <taxon>Nocardioidaceae</taxon>
        <taxon>Nocardioides</taxon>
    </lineage>
</organism>
<dbReference type="PRINTS" id="PR00123">
    <property type="entry name" value="ATPASEA"/>
</dbReference>
<sequence>MTFATVLPQAIGGFLAAGGGEEGGTNIEIGHHVTREWFGFTVNIDTISSTVIAGLIVLILGFVLRSRLTKADDHVPSKLQLIWEAVVSEVNRQVEDNLGKVHPYVAPLAIALFFFILFANWLELIPSKLNDDSPHLLAAPTADTNLTYALAAVTIISVWAYGIRTKGVKGYFSHFLQPFPVLLPLNILEELVKPITLALRLFGNIFAGGIMLALIGLIPIWASWAPNILWKAFDMFIGGIQAFIFSLLTVLYFAMAGAGHGEHDDEHEEADSKTPALAH</sequence>
<dbReference type="Gene3D" id="1.20.120.220">
    <property type="entry name" value="ATP synthase, F0 complex, subunit A"/>
    <property type="match status" value="1"/>
</dbReference>
<keyword evidence="5 11" id="KW-0812">Transmembrane</keyword>
<comment type="function">
    <text evidence="11 12">Key component of the proton channel; it plays a direct role in the translocation of protons across the membrane.</text>
</comment>
<dbReference type="PROSITE" id="PS00449">
    <property type="entry name" value="ATPASE_A"/>
    <property type="match status" value="1"/>
</dbReference>
<dbReference type="GO" id="GO:0046933">
    <property type="term" value="F:proton-transporting ATP synthase activity, rotational mechanism"/>
    <property type="evidence" value="ECO:0007669"/>
    <property type="project" value="UniProtKB-UniRule"/>
</dbReference>
<evidence type="ECO:0000256" key="6">
    <source>
        <dbReference type="ARBA" id="ARBA00022781"/>
    </source>
</evidence>
<feature type="transmembrane region" description="Helical" evidence="11">
    <location>
        <begin position="104"/>
        <end position="125"/>
    </location>
</feature>
<dbReference type="RefSeq" id="WP_194695697.1">
    <property type="nucleotide sequence ID" value="NZ_JADKPO010000007.1"/>
</dbReference>
<comment type="caution">
    <text evidence="13">The sequence shown here is derived from an EMBL/GenBank/DDBJ whole genome shotgun (WGS) entry which is preliminary data.</text>
</comment>
<gene>
    <name evidence="11 13" type="primary">atpB</name>
    <name evidence="13" type="ORF">ISU10_07210</name>
</gene>
<keyword evidence="3 11" id="KW-0813">Transport</keyword>
<keyword evidence="9 11" id="KW-0472">Membrane</keyword>
<dbReference type="InterPro" id="IPR000568">
    <property type="entry name" value="ATP_synth_F0_asu"/>
</dbReference>
<evidence type="ECO:0000256" key="1">
    <source>
        <dbReference type="ARBA" id="ARBA00004141"/>
    </source>
</evidence>
<accession>A0A930VIX7</accession>
<dbReference type="CDD" id="cd00310">
    <property type="entry name" value="ATP-synt_Fo_a_6"/>
    <property type="match status" value="1"/>
</dbReference>
<evidence type="ECO:0000256" key="7">
    <source>
        <dbReference type="ARBA" id="ARBA00022989"/>
    </source>
</evidence>
<dbReference type="InterPro" id="IPR045082">
    <property type="entry name" value="ATP_syn_F0_a_bact/chloroplast"/>
</dbReference>
<dbReference type="HAMAP" id="MF_01393">
    <property type="entry name" value="ATP_synth_a_bact"/>
    <property type="match status" value="1"/>
</dbReference>
<dbReference type="InterPro" id="IPR023011">
    <property type="entry name" value="ATP_synth_F0_asu_AS"/>
</dbReference>
<dbReference type="InterPro" id="IPR035908">
    <property type="entry name" value="F0_ATP_A_sf"/>
</dbReference>
<evidence type="ECO:0000256" key="3">
    <source>
        <dbReference type="ARBA" id="ARBA00022448"/>
    </source>
</evidence>
<feature type="transmembrane region" description="Helical" evidence="11">
    <location>
        <begin position="201"/>
        <end position="222"/>
    </location>
</feature>
<evidence type="ECO:0000256" key="4">
    <source>
        <dbReference type="ARBA" id="ARBA00022547"/>
    </source>
</evidence>
<dbReference type="GO" id="GO:0005886">
    <property type="term" value="C:plasma membrane"/>
    <property type="evidence" value="ECO:0007669"/>
    <property type="project" value="UniProtKB-SubCell"/>
</dbReference>
<dbReference type="GO" id="GO:0042777">
    <property type="term" value="P:proton motive force-driven plasma membrane ATP synthesis"/>
    <property type="evidence" value="ECO:0007669"/>
    <property type="project" value="TreeGrafter"/>
</dbReference>
<evidence type="ECO:0000256" key="8">
    <source>
        <dbReference type="ARBA" id="ARBA00023065"/>
    </source>
</evidence>
<comment type="subcellular location">
    <subcellularLocation>
        <location evidence="11 12">Cell membrane</location>
        <topology evidence="11 12">Multi-pass membrane protein</topology>
    </subcellularLocation>
    <subcellularLocation>
        <location evidence="1">Membrane</location>
        <topology evidence="1">Multi-pass membrane protein</topology>
    </subcellularLocation>
</comment>
<feature type="transmembrane region" description="Helical" evidence="11">
    <location>
        <begin position="228"/>
        <end position="254"/>
    </location>
</feature>
<reference evidence="13" key="1">
    <citation type="submission" date="2020-11" db="EMBL/GenBank/DDBJ databases">
        <title>Nocardioides cynanchi sp. nov., isolated from soil of rhizosphere of Cynanchum wilfordii.</title>
        <authorList>
            <person name="Lee J.-S."/>
            <person name="Suh M.K."/>
            <person name="Kim J.-S."/>
        </authorList>
    </citation>
    <scope>NUCLEOTIDE SEQUENCE</scope>
    <source>
        <strain evidence="13">KCTC 19276</strain>
    </source>
</reference>
<keyword evidence="11" id="KW-1003">Cell membrane</keyword>
<keyword evidence="10 11" id="KW-0066">ATP synthesis</keyword>
<keyword evidence="4 11" id="KW-0138">CF(0)</keyword>
<keyword evidence="7 11" id="KW-1133">Transmembrane helix</keyword>
<protein>
    <recommendedName>
        <fullName evidence="11 12">ATP synthase subunit a</fullName>
    </recommendedName>
    <alternativeName>
        <fullName evidence="11">ATP synthase F0 sector subunit a</fullName>
    </alternativeName>
    <alternativeName>
        <fullName evidence="11">F-ATPase subunit 6</fullName>
    </alternativeName>
</protein>
<evidence type="ECO:0000313" key="13">
    <source>
        <dbReference type="EMBL" id="MBF4767553.1"/>
    </source>
</evidence>
<evidence type="ECO:0000313" key="14">
    <source>
        <dbReference type="Proteomes" id="UP000660668"/>
    </source>
</evidence>
<dbReference type="NCBIfam" id="TIGR01131">
    <property type="entry name" value="ATP_synt_6_or_A"/>
    <property type="match status" value="1"/>
</dbReference>
<evidence type="ECO:0000256" key="12">
    <source>
        <dbReference type="RuleBase" id="RU000483"/>
    </source>
</evidence>
<proteinExistence type="inferred from homology"/>
<evidence type="ECO:0000256" key="10">
    <source>
        <dbReference type="ARBA" id="ARBA00023310"/>
    </source>
</evidence>
<evidence type="ECO:0000256" key="11">
    <source>
        <dbReference type="HAMAP-Rule" id="MF_01393"/>
    </source>
</evidence>
<dbReference type="Pfam" id="PF00119">
    <property type="entry name" value="ATP-synt_A"/>
    <property type="match status" value="1"/>
</dbReference>
<dbReference type="AlphaFoldDB" id="A0A930VIX7"/>
<dbReference type="PANTHER" id="PTHR42823:SF3">
    <property type="entry name" value="ATP SYNTHASE SUBUNIT A, CHLOROPLASTIC"/>
    <property type="match status" value="1"/>
</dbReference>
<dbReference type="GO" id="GO:0045259">
    <property type="term" value="C:proton-transporting ATP synthase complex"/>
    <property type="evidence" value="ECO:0007669"/>
    <property type="project" value="UniProtKB-KW"/>
</dbReference>
<dbReference type="EMBL" id="JADKPO010000007">
    <property type="protein sequence ID" value="MBF4767553.1"/>
    <property type="molecule type" value="Genomic_DNA"/>
</dbReference>